<evidence type="ECO:0000313" key="2">
    <source>
        <dbReference type="EMBL" id="MXO72878.1"/>
    </source>
</evidence>
<sequence length="695" mass="77749">MTEAPQGLDELVSFLRKECEDADSYYDTLETLTDQAFRYYEAQPFGNEIEGRSQIVLPDVQETIDYMQQSVLRAFVSGDRAVEFEATDQADEQAADDATAALNYNFMRQQDGYRILYDGLFDGLLRKLGVFKTVAETEEKTSTEQIIVGSEEELALMVDRDDGKEGRDKVEVLAYVPQLIADDATGEHIATGNLVADIKRTKLVKRFVDYAVPLSEFRFSPKARHEDTAAYLAHVCEKTRSELVEMGFDQDQVYDLPMHGNAPAIPDAESVLDYHRASENSKAAELVLLHEEYALADIDGDGIAERVKVFRVEDQILIDAETGEPAVEQVDEHPFAVFCPFPRSHRMVGYSLADKVMHIQYQRTFVGRQLFDGLALSNMPRPVVDTAMADMQTYQDILSPIPGSPIRVKGGLSSVQPWQSSFDPAKSLAVMEWITGERESLTGITRLNQGLDADALNKTATGTAMMQVQGQQNEEAIARQFAECIGRLFGKKYRLMKAEGEPFRIKVDGQYKQVDPRQWPDEVNMIVRVGLGSNSKDKRIQYRMAMSQPLANAIQSGFAGPEHVFNWFDGMARDTGLGQGDEFVYDPANSPERPDPAAAAMQAEQQAKQAELQLKAQEAEAKIALDREKNAATIETMREKHALDMQLAREKAAQEAQLARERMVMEAQLEDQRMRLDAAHKAQMDQNRPGGALNA</sequence>
<organism evidence="2 3">
    <name type="scientific">Alteraurantiacibacter buctensis</name>
    <dbReference type="NCBI Taxonomy" id="1503981"/>
    <lineage>
        <taxon>Bacteria</taxon>
        <taxon>Pseudomonadati</taxon>
        <taxon>Pseudomonadota</taxon>
        <taxon>Alphaproteobacteria</taxon>
        <taxon>Sphingomonadales</taxon>
        <taxon>Erythrobacteraceae</taxon>
        <taxon>Alteraurantiacibacter</taxon>
    </lineage>
</organism>
<dbReference type="EMBL" id="WTYV01000006">
    <property type="protein sequence ID" value="MXO72878.1"/>
    <property type="molecule type" value="Genomic_DNA"/>
</dbReference>
<evidence type="ECO:0008006" key="4">
    <source>
        <dbReference type="Google" id="ProtNLM"/>
    </source>
</evidence>
<dbReference type="AlphaFoldDB" id="A0A844Z0K6"/>
<dbReference type="OrthoDB" id="5464900at2"/>
<proteinExistence type="predicted"/>
<gene>
    <name evidence="2" type="ORF">GRI99_14695</name>
</gene>
<dbReference type="InterPro" id="IPR056909">
    <property type="entry name" value="SU10_portal"/>
</dbReference>
<feature type="coiled-coil region" evidence="1">
    <location>
        <begin position="600"/>
        <end position="629"/>
    </location>
</feature>
<name>A0A844Z0K6_9SPHN</name>
<evidence type="ECO:0000256" key="1">
    <source>
        <dbReference type="SAM" id="Coils"/>
    </source>
</evidence>
<keyword evidence="3" id="KW-1185">Reference proteome</keyword>
<accession>A0A844Z0K6</accession>
<evidence type="ECO:0000313" key="3">
    <source>
        <dbReference type="Proteomes" id="UP000466966"/>
    </source>
</evidence>
<keyword evidence="1" id="KW-0175">Coiled coil</keyword>
<comment type="caution">
    <text evidence="2">The sequence shown here is derived from an EMBL/GenBank/DDBJ whole genome shotgun (WGS) entry which is preliminary data.</text>
</comment>
<dbReference type="RefSeq" id="WP_160772809.1">
    <property type="nucleotide sequence ID" value="NZ_WTYV01000006.1"/>
</dbReference>
<dbReference type="Pfam" id="PF23899">
    <property type="entry name" value="SU10_portal"/>
    <property type="match status" value="1"/>
</dbReference>
<reference evidence="2 3" key="1">
    <citation type="submission" date="2019-12" db="EMBL/GenBank/DDBJ databases">
        <title>Genomic-based taxomic classification of the family Erythrobacteraceae.</title>
        <authorList>
            <person name="Xu L."/>
        </authorList>
    </citation>
    <scope>NUCLEOTIDE SEQUENCE [LARGE SCALE GENOMIC DNA]</scope>
    <source>
        <strain evidence="2 3">M0322</strain>
    </source>
</reference>
<protein>
    <recommendedName>
        <fullName evidence="4">Phage portal protein</fullName>
    </recommendedName>
</protein>
<dbReference type="Proteomes" id="UP000466966">
    <property type="component" value="Unassembled WGS sequence"/>
</dbReference>